<accession>A0ABD5SJ03</accession>
<keyword evidence="3" id="KW-0051">Antiviral defense</keyword>
<feature type="domain" description="CRISPR associated protein Cas6 C-terminal" evidence="4">
    <location>
        <begin position="157"/>
        <end position="261"/>
    </location>
</feature>
<dbReference type="NCBIfam" id="TIGR01877">
    <property type="entry name" value="cas_cas6"/>
    <property type="match status" value="1"/>
</dbReference>
<dbReference type="PANTHER" id="PTHR36984">
    <property type="entry name" value="CRISPR-ASSOCIATED ENDORIBONUCLEASE CAS6 1"/>
    <property type="match status" value="1"/>
</dbReference>
<dbReference type="Gene3D" id="3.30.70.1890">
    <property type="match status" value="1"/>
</dbReference>
<reference evidence="5 6" key="1">
    <citation type="journal article" date="2019" name="Int. J. Syst. Evol. Microbiol.">
        <title>The Global Catalogue of Microorganisms (GCM) 10K type strain sequencing project: providing services to taxonomists for standard genome sequencing and annotation.</title>
        <authorList>
            <consortium name="The Broad Institute Genomics Platform"/>
            <consortium name="The Broad Institute Genome Sequencing Center for Infectious Disease"/>
            <person name="Wu L."/>
            <person name="Ma J."/>
        </authorList>
    </citation>
    <scope>NUCLEOTIDE SEQUENCE [LARGE SCALE GENOMIC DNA]</scope>
    <source>
        <strain evidence="5 6">LMG 29247</strain>
    </source>
</reference>
<dbReference type="Gene3D" id="3.30.70.1900">
    <property type="match status" value="1"/>
</dbReference>
<comment type="caution">
    <text evidence="5">The sequence shown here is derived from an EMBL/GenBank/DDBJ whole genome shotgun (WGS) entry which is preliminary data.</text>
</comment>
<dbReference type="AlphaFoldDB" id="A0ABD5SJ03"/>
<dbReference type="InterPro" id="IPR049435">
    <property type="entry name" value="Cas_Cas6_C"/>
</dbReference>
<keyword evidence="6" id="KW-1185">Reference proteome</keyword>
<dbReference type="Proteomes" id="UP001596383">
    <property type="component" value="Unassembled WGS sequence"/>
</dbReference>
<evidence type="ECO:0000259" key="4">
    <source>
        <dbReference type="Pfam" id="PF01881"/>
    </source>
</evidence>
<dbReference type="GO" id="GO:0051607">
    <property type="term" value="P:defense response to virus"/>
    <property type="evidence" value="ECO:0007669"/>
    <property type="project" value="UniProtKB-KW"/>
</dbReference>
<dbReference type="InterPro" id="IPR010156">
    <property type="entry name" value="CRISPR-assoc_prot_Cas6"/>
</dbReference>
<sequence length="273" mass="31330">MRIELAVDAITDSAYDTSAHHKIRGRIWRALEKNEEHANLHDTDHGIGFSFSNIFPWGAIKEGDRRYIRISSPRREILDELIVHFGRNREFDVGQMRFEVADITGHAPQVGEAGSTGRIDTGTGVFCAINRRLAKEHGLDTSKIDAGESETKLFWRPEHGMEALQATIRRSLQRTHEQFGEEYYDGPTEVNEPLFNQIEPIKDDVTYSIRFQPATAVNRTVILSKWRLGYRVRNDTHRYHLNLALDSGIGQRREHGFGFLNLREQNPPRANVK</sequence>
<evidence type="ECO:0000256" key="3">
    <source>
        <dbReference type="ARBA" id="ARBA00023118"/>
    </source>
</evidence>
<dbReference type="InterPro" id="IPR045747">
    <property type="entry name" value="CRISPR-assoc_prot_Cas6_N_sf"/>
</dbReference>
<evidence type="ECO:0000313" key="5">
    <source>
        <dbReference type="EMBL" id="MFC6764977.1"/>
    </source>
</evidence>
<dbReference type="EMBL" id="JBHSWV010000120">
    <property type="protein sequence ID" value="MFC6764977.1"/>
    <property type="molecule type" value="Genomic_DNA"/>
</dbReference>
<proteinExistence type="inferred from homology"/>
<name>A0ABD5SJ03_9EURY</name>
<comment type="similarity">
    <text evidence="1">Belongs to the CRISPR-associated protein Cas6/Cse3/CasE family.</text>
</comment>
<dbReference type="RefSeq" id="WP_273738019.1">
    <property type="nucleotide sequence ID" value="NZ_JAQIVI010000120.1"/>
</dbReference>
<keyword evidence="2" id="KW-0694">RNA-binding</keyword>
<gene>
    <name evidence="5" type="primary">cas6</name>
    <name evidence="5" type="ORF">ACFQE6_08125</name>
</gene>
<evidence type="ECO:0000313" key="6">
    <source>
        <dbReference type="Proteomes" id="UP001596383"/>
    </source>
</evidence>
<dbReference type="Pfam" id="PF01881">
    <property type="entry name" value="Cas_Cas6_C"/>
    <property type="match status" value="1"/>
</dbReference>
<evidence type="ECO:0000256" key="1">
    <source>
        <dbReference type="ARBA" id="ARBA00005937"/>
    </source>
</evidence>
<evidence type="ECO:0000256" key="2">
    <source>
        <dbReference type="ARBA" id="ARBA00022884"/>
    </source>
</evidence>
<protein>
    <submittedName>
        <fullName evidence="5">CRISPR-associated endoribonuclease Cas6</fullName>
    </submittedName>
</protein>
<dbReference type="GO" id="GO:0003723">
    <property type="term" value="F:RNA binding"/>
    <property type="evidence" value="ECO:0007669"/>
    <property type="project" value="UniProtKB-KW"/>
</dbReference>
<dbReference type="PANTHER" id="PTHR36984:SF1">
    <property type="entry name" value="CRISPR-ASSOCIATED ENDORIBONUCLEASE CAS6 1"/>
    <property type="match status" value="1"/>
</dbReference>
<organism evidence="5 6">
    <name type="scientific">Natrinema soli</name>
    <dbReference type="NCBI Taxonomy" id="1930624"/>
    <lineage>
        <taxon>Archaea</taxon>
        <taxon>Methanobacteriati</taxon>
        <taxon>Methanobacteriota</taxon>
        <taxon>Stenosarchaea group</taxon>
        <taxon>Halobacteria</taxon>
        <taxon>Halobacteriales</taxon>
        <taxon>Natrialbaceae</taxon>
        <taxon>Natrinema</taxon>
    </lineage>
</organism>